<feature type="transmembrane region" description="Helical" evidence="5">
    <location>
        <begin position="110"/>
        <end position="127"/>
    </location>
</feature>
<feature type="transmembrane region" description="Helical" evidence="5">
    <location>
        <begin position="79"/>
        <end position="98"/>
    </location>
</feature>
<gene>
    <name evidence="7" type="ORF">GPAL_2926</name>
</gene>
<comment type="caution">
    <text evidence="7">The sequence shown here is derived from an EMBL/GenBank/DDBJ whole genome shotgun (WGS) entry which is preliminary data.</text>
</comment>
<evidence type="ECO:0000259" key="6">
    <source>
        <dbReference type="Pfam" id="PF04932"/>
    </source>
</evidence>
<proteinExistence type="predicted"/>
<feature type="transmembrane region" description="Helical" evidence="5">
    <location>
        <begin position="50"/>
        <end position="73"/>
    </location>
</feature>
<keyword evidence="8" id="KW-1185">Reference proteome</keyword>
<keyword evidence="4 5" id="KW-0472">Membrane</keyword>
<evidence type="ECO:0000256" key="2">
    <source>
        <dbReference type="ARBA" id="ARBA00022692"/>
    </source>
</evidence>
<sequence>MQPQFIWPWTFPEFSISVSKILAIASILALMKSMISGQVDFAIYKSKQNLALVTMWILMHISDSLSPFPNYFAGVKSEIVLSAMNTIVILYFVGLGILSNQAMYEKAFKNLCIMFAFITVYYVYWANDMYFSNRWDMFTDGRLNSPRGTSIGDQNALSALVIMGMPFFLIGYFYVKNKMLKLFCLALIPILWHSIFLFGSRGAMIALAVTTFATLRMLGSHKVEGLNALNFKHVGLFKQFILVGFVAAALTQGGIMLSRTSDTADKARQQTEEPLNPRLVSWMVGKKLILEYPLLGAGPQRFQMASMQLFPGESVHVAHNTFINFSANTGLPVGLLFLSMFWFNYKNFQYCKKNKIEKYPILDFVDKSCACALIAYFVAALFLDMIIFEAFYFILMLNLAKRFVFEKELKLAASVENIDRRETIESAEVQHFTR</sequence>
<dbReference type="InterPro" id="IPR051533">
    <property type="entry name" value="WaaL-like"/>
</dbReference>
<dbReference type="AlphaFoldDB" id="K6ZHC8"/>
<evidence type="ECO:0000256" key="1">
    <source>
        <dbReference type="ARBA" id="ARBA00004141"/>
    </source>
</evidence>
<evidence type="ECO:0000313" key="7">
    <source>
        <dbReference type="EMBL" id="GAC29777.1"/>
    </source>
</evidence>
<comment type="subcellular location">
    <subcellularLocation>
        <location evidence="1">Membrane</location>
        <topology evidence="1">Multi-pass membrane protein</topology>
    </subcellularLocation>
</comment>
<dbReference type="STRING" id="1121922.GCA_000428905_00410"/>
<dbReference type="GO" id="GO:0016020">
    <property type="term" value="C:membrane"/>
    <property type="evidence" value="ECO:0007669"/>
    <property type="project" value="UniProtKB-SubCell"/>
</dbReference>
<feature type="domain" description="O-antigen ligase-related" evidence="6">
    <location>
        <begin position="193"/>
        <end position="338"/>
    </location>
</feature>
<name>K6ZHC8_9ALTE</name>
<feature type="transmembrane region" description="Helical" evidence="5">
    <location>
        <begin position="235"/>
        <end position="258"/>
    </location>
</feature>
<feature type="transmembrane region" description="Helical" evidence="5">
    <location>
        <begin position="156"/>
        <end position="175"/>
    </location>
</feature>
<dbReference type="InterPro" id="IPR007016">
    <property type="entry name" value="O-antigen_ligase-rel_domated"/>
</dbReference>
<dbReference type="Pfam" id="PF04932">
    <property type="entry name" value="Wzy_C"/>
    <property type="match status" value="1"/>
</dbReference>
<evidence type="ECO:0000256" key="3">
    <source>
        <dbReference type="ARBA" id="ARBA00022989"/>
    </source>
</evidence>
<feature type="transmembrane region" description="Helical" evidence="5">
    <location>
        <begin position="182"/>
        <end position="215"/>
    </location>
</feature>
<dbReference type="Proteomes" id="UP000006251">
    <property type="component" value="Unassembled WGS sequence"/>
</dbReference>
<organism evidence="7 8">
    <name type="scientific">Brumicola pallidula DSM 14239 = ACAM 615</name>
    <dbReference type="NCBI Taxonomy" id="1121922"/>
    <lineage>
        <taxon>Bacteria</taxon>
        <taxon>Pseudomonadati</taxon>
        <taxon>Pseudomonadota</taxon>
        <taxon>Gammaproteobacteria</taxon>
        <taxon>Alteromonadales</taxon>
        <taxon>Alteromonadaceae</taxon>
        <taxon>Brumicola</taxon>
    </lineage>
</organism>
<keyword evidence="3 5" id="KW-1133">Transmembrane helix</keyword>
<dbReference type="PANTHER" id="PTHR37422">
    <property type="entry name" value="TEICHURONIC ACID BIOSYNTHESIS PROTEIN TUAE"/>
    <property type="match status" value="1"/>
</dbReference>
<dbReference type="EMBL" id="BAEQ01000050">
    <property type="protein sequence ID" value="GAC29777.1"/>
    <property type="molecule type" value="Genomic_DNA"/>
</dbReference>
<keyword evidence="2 5" id="KW-0812">Transmembrane</keyword>
<evidence type="ECO:0000313" key="8">
    <source>
        <dbReference type="Proteomes" id="UP000006251"/>
    </source>
</evidence>
<dbReference type="PANTHER" id="PTHR37422:SF23">
    <property type="entry name" value="TEICHURONIC ACID BIOSYNTHESIS PROTEIN TUAE"/>
    <property type="match status" value="1"/>
</dbReference>
<evidence type="ECO:0000256" key="5">
    <source>
        <dbReference type="SAM" id="Phobius"/>
    </source>
</evidence>
<feature type="transmembrane region" description="Helical" evidence="5">
    <location>
        <begin position="322"/>
        <end position="343"/>
    </location>
</feature>
<feature type="transmembrane region" description="Helical" evidence="5">
    <location>
        <begin position="6"/>
        <end position="30"/>
    </location>
</feature>
<protein>
    <recommendedName>
        <fullName evidence="6">O-antigen ligase-related domain-containing protein</fullName>
    </recommendedName>
</protein>
<reference evidence="8" key="1">
    <citation type="journal article" date="2014" name="Environ. Microbiol.">
        <title>Comparative genomics of the marine bacterial genus Glaciecola reveals the high degree of genomic diversity and genomic characteristic for cold adaptation.</title>
        <authorList>
            <person name="Qin Q.L."/>
            <person name="Xie B.B."/>
            <person name="Yu Y."/>
            <person name="Shu Y.L."/>
            <person name="Rong J.C."/>
            <person name="Zhang Y.J."/>
            <person name="Zhao D.L."/>
            <person name="Chen X.L."/>
            <person name="Zhang X.Y."/>
            <person name="Chen B."/>
            <person name="Zhou B.C."/>
            <person name="Zhang Y.Z."/>
        </authorList>
    </citation>
    <scope>NUCLEOTIDE SEQUENCE [LARGE SCALE GENOMIC DNA]</scope>
    <source>
        <strain evidence="8">ACAM 615</strain>
    </source>
</reference>
<evidence type="ECO:0000256" key="4">
    <source>
        <dbReference type="ARBA" id="ARBA00023136"/>
    </source>
</evidence>
<feature type="transmembrane region" description="Helical" evidence="5">
    <location>
        <begin position="373"/>
        <end position="400"/>
    </location>
</feature>
<accession>K6ZHC8</accession>